<reference evidence="1" key="1">
    <citation type="submission" date="2021-06" db="EMBL/GenBank/DDBJ databases">
        <authorList>
            <person name="Kallberg Y."/>
            <person name="Tangrot J."/>
            <person name="Rosling A."/>
        </authorList>
    </citation>
    <scope>NUCLEOTIDE SEQUENCE</scope>
    <source>
        <strain evidence="1">28 12/20/2015</strain>
    </source>
</reference>
<proteinExistence type="predicted"/>
<protein>
    <submittedName>
        <fullName evidence="1">2825_t:CDS:1</fullName>
    </submittedName>
</protein>
<keyword evidence="2" id="KW-1185">Reference proteome</keyword>
<evidence type="ECO:0000313" key="2">
    <source>
        <dbReference type="Proteomes" id="UP000789366"/>
    </source>
</evidence>
<dbReference type="EMBL" id="CAJVPW010005790">
    <property type="protein sequence ID" value="CAG8560353.1"/>
    <property type="molecule type" value="Genomic_DNA"/>
</dbReference>
<accession>A0ACA9M0D4</accession>
<evidence type="ECO:0000313" key="1">
    <source>
        <dbReference type="EMBL" id="CAG8560353.1"/>
    </source>
</evidence>
<gene>
    <name evidence="1" type="ORF">SPELUC_LOCUS5579</name>
</gene>
<organism evidence="1 2">
    <name type="scientific">Cetraspora pellucida</name>
    <dbReference type="NCBI Taxonomy" id="1433469"/>
    <lineage>
        <taxon>Eukaryota</taxon>
        <taxon>Fungi</taxon>
        <taxon>Fungi incertae sedis</taxon>
        <taxon>Mucoromycota</taxon>
        <taxon>Glomeromycotina</taxon>
        <taxon>Glomeromycetes</taxon>
        <taxon>Diversisporales</taxon>
        <taxon>Gigasporaceae</taxon>
        <taxon>Cetraspora</taxon>
    </lineage>
</organism>
<feature type="non-terminal residue" evidence="1">
    <location>
        <position position="209"/>
    </location>
</feature>
<name>A0ACA9M0D4_9GLOM</name>
<dbReference type="Proteomes" id="UP000789366">
    <property type="component" value="Unassembled WGS sequence"/>
</dbReference>
<comment type="caution">
    <text evidence="1">The sequence shown here is derived from an EMBL/GenBank/DDBJ whole genome shotgun (WGS) entry which is preliminary data.</text>
</comment>
<sequence length="209" mass="23716">MATNPTPLNILCLKTLALNVINNSSPKKIANNINIPELDPCFLCNQELFLYEIKKPITLLICGHLYHCDCIKSSIKINSTCPRPDCNKEIESMNVSIPGSQDINLMKMSLMIFKSLLFTQSDTSKKRTNDSKLFLDKPSNKKAKKSVKKGSHILKDLINELSTEPETSQVSVTRKENAYNIIDLYNNIIHAETQNEITNRDVITCYYLF</sequence>